<dbReference type="AlphaFoldDB" id="A0A8S9UMU1"/>
<dbReference type="Proteomes" id="UP000704712">
    <property type="component" value="Unassembled WGS sequence"/>
</dbReference>
<gene>
    <name evidence="1" type="ORF">GN958_ATG08785</name>
</gene>
<accession>A0A8S9UMU1</accession>
<reference evidence="1" key="1">
    <citation type="submission" date="2020-03" db="EMBL/GenBank/DDBJ databases">
        <title>Hybrid Assembly of Korean Phytophthora infestans isolates.</title>
        <authorList>
            <person name="Prokchorchik M."/>
            <person name="Lee Y."/>
            <person name="Seo J."/>
            <person name="Cho J.-H."/>
            <person name="Park Y.-E."/>
            <person name="Jang D.-C."/>
            <person name="Im J.-S."/>
            <person name="Choi J.-G."/>
            <person name="Park H.-J."/>
            <person name="Lee G.-B."/>
            <person name="Lee Y.-G."/>
            <person name="Hong S.-Y."/>
            <person name="Cho K."/>
            <person name="Sohn K.H."/>
        </authorList>
    </citation>
    <scope>NUCLEOTIDE SEQUENCE</scope>
    <source>
        <strain evidence="1">KR_2_A2</strain>
    </source>
</reference>
<evidence type="ECO:0000313" key="1">
    <source>
        <dbReference type="EMBL" id="KAF4142030.1"/>
    </source>
</evidence>
<sequence length="119" mass="13715">MDEELTRALHKASIVVLPEDYSENLQRSFGKLERLEPSPWPSTVRFRLLVRMEHTQARLNGKSPMSEDALCRLYKRGLSYEWQNKYDASGQAYSTVAALVPFIERIEQGKQRLHSTGGF</sequence>
<dbReference type="EMBL" id="JAACNO010001218">
    <property type="protein sequence ID" value="KAF4142030.1"/>
    <property type="molecule type" value="Genomic_DNA"/>
</dbReference>
<comment type="caution">
    <text evidence="1">The sequence shown here is derived from an EMBL/GenBank/DDBJ whole genome shotgun (WGS) entry which is preliminary data.</text>
</comment>
<protein>
    <submittedName>
        <fullName evidence="1">Uncharacterized protein</fullName>
    </submittedName>
</protein>
<organism evidence="1 2">
    <name type="scientific">Phytophthora infestans</name>
    <name type="common">Potato late blight agent</name>
    <name type="synonym">Botrytis infestans</name>
    <dbReference type="NCBI Taxonomy" id="4787"/>
    <lineage>
        <taxon>Eukaryota</taxon>
        <taxon>Sar</taxon>
        <taxon>Stramenopiles</taxon>
        <taxon>Oomycota</taxon>
        <taxon>Peronosporomycetes</taxon>
        <taxon>Peronosporales</taxon>
        <taxon>Peronosporaceae</taxon>
        <taxon>Phytophthora</taxon>
    </lineage>
</organism>
<proteinExistence type="predicted"/>
<name>A0A8S9UMU1_PHYIN</name>
<evidence type="ECO:0000313" key="2">
    <source>
        <dbReference type="Proteomes" id="UP000704712"/>
    </source>
</evidence>